<dbReference type="PROSITE" id="PS51032">
    <property type="entry name" value="AP2_ERF"/>
    <property type="match status" value="1"/>
</dbReference>
<keyword evidence="6" id="KW-0010">Activator</keyword>
<evidence type="ECO:0000256" key="5">
    <source>
        <dbReference type="ARBA" id="ARBA00023125"/>
    </source>
</evidence>
<sequence>MAIPNEASAIEFIRQHLLGEFSPVGSFSFNADLSDSIFTALDCITSVKFEVSSSQSDSLYSQTASCDSQITISDYLNSDEVNNTDLFDLIPKSNDFWQNQSDFFEFETKPQIIDLTTPKSVNLSFQSSSESSFNDRKPSLKIELPQVKKVEWLEFSESTQPSTVVSVQKPSNTEERKHYRGVRQRPWGKFAAEIRDPKRRGSRVWLGTFDTAIEAAKAYDRAAFKMRGSKAILNFPLEAGKLGDTVAAEDGGRKRRREVEEEIEQKPVKKERLPESETSTTSSQMACPLTPSSWTALWDQNDNGIFNVPLLSPLSPHPLLGYPQLMVI</sequence>
<evidence type="ECO:0000256" key="4">
    <source>
        <dbReference type="ARBA" id="ARBA00023015"/>
    </source>
</evidence>
<proteinExistence type="predicted"/>
<accession>A0A5B7A1B1</accession>
<organism evidence="11">
    <name type="scientific">Davidia involucrata</name>
    <name type="common">Dove tree</name>
    <dbReference type="NCBI Taxonomy" id="16924"/>
    <lineage>
        <taxon>Eukaryota</taxon>
        <taxon>Viridiplantae</taxon>
        <taxon>Streptophyta</taxon>
        <taxon>Embryophyta</taxon>
        <taxon>Tracheophyta</taxon>
        <taxon>Spermatophyta</taxon>
        <taxon>Magnoliopsida</taxon>
        <taxon>eudicotyledons</taxon>
        <taxon>Gunneridae</taxon>
        <taxon>Pentapetalae</taxon>
        <taxon>asterids</taxon>
        <taxon>Cornales</taxon>
        <taxon>Nyssaceae</taxon>
        <taxon>Davidia</taxon>
    </lineage>
</organism>
<evidence type="ECO:0000256" key="3">
    <source>
        <dbReference type="ARBA" id="ARBA00022821"/>
    </source>
</evidence>
<dbReference type="CDD" id="cd00018">
    <property type="entry name" value="AP2"/>
    <property type="match status" value="1"/>
</dbReference>
<dbReference type="Pfam" id="PF00847">
    <property type="entry name" value="AP2"/>
    <property type="match status" value="1"/>
</dbReference>
<keyword evidence="2" id="KW-0936">Ethylene signaling pathway</keyword>
<evidence type="ECO:0000256" key="9">
    <source>
        <dbReference type="SAM" id="MobiDB-lite"/>
    </source>
</evidence>
<evidence type="ECO:0000259" key="10">
    <source>
        <dbReference type="PROSITE" id="PS51032"/>
    </source>
</evidence>
<feature type="region of interest" description="Disordered" evidence="9">
    <location>
        <begin position="163"/>
        <end position="182"/>
    </location>
</feature>
<feature type="compositionally biased region" description="Basic and acidic residues" evidence="9">
    <location>
        <begin position="264"/>
        <end position="275"/>
    </location>
</feature>
<gene>
    <name evidence="11" type="ORF">Din_019860</name>
</gene>
<keyword evidence="4" id="KW-0805">Transcription regulation</keyword>
<comment type="subcellular location">
    <subcellularLocation>
        <location evidence="1">Nucleus</location>
    </subcellularLocation>
</comment>
<dbReference type="PRINTS" id="PR00367">
    <property type="entry name" value="ETHRSPELEMNT"/>
</dbReference>
<protein>
    <submittedName>
        <fullName evidence="11">Putative ethylene response factor 13</fullName>
    </submittedName>
</protein>
<reference evidence="11" key="1">
    <citation type="submission" date="2019-08" db="EMBL/GenBank/DDBJ databases">
        <title>Reference gene set and small RNA set construction with multiple tissues from Davidia involucrata Baill.</title>
        <authorList>
            <person name="Yang H."/>
            <person name="Zhou C."/>
            <person name="Li G."/>
            <person name="Wang J."/>
            <person name="Gao P."/>
            <person name="Wang M."/>
            <person name="Wang R."/>
            <person name="Zhao Y."/>
        </authorList>
    </citation>
    <scope>NUCLEOTIDE SEQUENCE</scope>
    <source>
        <tissue evidence="11">Mixed with DoveR01_LX</tissue>
    </source>
</reference>
<evidence type="ECO:0000256" key="6">
    <source>
        <dbReference type="ARBA" id="ARBA00023159"/>
    </source>
</evidence>
<dbReference type="GO" id="GO:0005634">
    <property type="term" value="C:nucleus"/>
    <property type="evidence" value="ECO:0007669"/>
    <property type="project" value="UniProtKB-SubCell"/>
</dbReference>
<dbReference type="SMART" id="SM00380">
    <property type="entry name" value="AP2"/>
    <property type="match status" value="1"/>
</dbReference>
<keyword evidence="3" id="KW-0611">Plant defense</keyword>
<dbReference type="InterPro" id="IPR001471">
    <property type="entry name" value="AP2/ERF_dom"/>
</dbReference>
<dbReference type="PANTHER" id="PTHR31190:SF499">
    <property type="entry name" value="ETHYLENE-RESPONSIVE TRANSCRIPTION FACTOR ERF105"/>
    <property type="match status" value="1"/>
</dbReference>
<evidence type="ECO:0000256" key="8">
    <source>
        <dbReference type="ARBA" id="ARBA00023242"/>
    </source>
</evidence>
<name>A0A5B7A1B1_DAVIN</name>
<feature type="compositionally biased region" description="Polar residues" evidence="9">
    <location>
        <begin position="276"/>
        <end position="287"/>
    </location>
</feature>
<dbReference type="Gene3D" id="3.30.730.10">
    <property type="entry name" value="AP2/ERF domain"/>
    <property type="match status" value="1"/>
</dbReference>
<dbReference type="PANTHER" id="PTHR31190">
    <property type="entry name" value="DNA-BINDING DOMAIN"/>
    <property type="match status" value="1"/>
</dbReference>
<dbReference type="InterPro" id="IPR036955">
    <property type="entry name" value="AP2/ERF_dom_sf"/>
</dbReference>
<dbReference type="FunFam" id="3.30.730.10:FF:000001">
    <property type="entry name" value="Ethylene-responsive transcription factor 2"/>
    <property type="match status" value="1"/>
</dbReference>
<keyword evidence="8" id="KW-0539">Nucleus</keyword>
<dbReference type="InterPro" id="IPR044808">
    <property type="entry name" value="ERF_plant"/>
</dbReference>
<dbReference type="SUPFAM" id="SSF54171">
    <property type="entry name" value="DNA-binding domain"/>
    <property type="match status" value="1"/>
</dbReference>
<dbReference type="EMBL" id="GHES01019860">
    <property type="protein sequence ID" value="MPA50419.1"/>
    <property type="molecule type" value="Transcribed_RNA"/>
</dbReference>
<dbReference type="GO" id="GO:0006952">
    <property type="term" value="P:defense response"/>
    <property type="evidence" value="ECO:0007669"/>
    <property type="project" value="UniProtKB-KW"/>
</dbReference>
<feature type="domain" description="AP2/ERF" evidence="10">
    <location>
        <begin position="178"/>
        <end position="236"/>
    </location>
</feature>
<evidence type="ECO:0000313" key="11">
    <source>
        <dbReference type="EMBL" id="MPA50419.1"/>
    </source>
</evidence>
<evidence type="ECO:0000256" key="7">
    <source>
        <dbReference type="ARBA" id="ARBA00023163"/>
    </source>
</evidence>
<keyword evidence="7" id="KW-0804">Transcription</keyword>
<evidence type="ECO:0000256" key="1">
    <source>
        <dbReference type="ARBA" id="ARBA00004123"/>
    </source>
</evidence>
<dbReference type="GO" id="GO:0009873">
    <property type="term" value="P:ethylene-activated signaling pathway"/>
    <property type="evidence" value="ECO:0007669"/>
    <property type="project" value="UniProtKB-KW"/>
</dbReference>
<feature type="region of interest" description="Disordered" evidence="9">
    <location>
        <begin position="249"/>
        <end position="287"/>
    </location>
</feature>
<dbReference type="InterPro" id="IPR016177">
    <property type="entry name" value="DNA-bd_dom_sf"/>
</dbReference>
<evidence type="ECO:0000256" key="2">
    <source>
        <dbReference type="ARBA" id="ARBA00022745"/>
    </source>
</evidence>
<keyword evidence="5" id="KW-0238">DNA-binding</keyword>
<dbReference type="GO" id="GO:0003700">
    <property type="term" value="F:DNA-binding transcription factor activity"/>
    <property type="evidence" value="ECO:0007669"/>
    <property type="project" value="InterPro"/>
</dbReference>
<dbReference type="AlphaFoldDB" id="A0A5B7A1B1"/>
<dbReference type="GO" id="GO:0000976">
    <property type="term" value="F:transcription cis-regulatory region binding"/>
    <property type="evidence" value="ECO:0007669"/>
    <property type="project" value="UniProtKB-ARBA"/>
</dbReference>